<dbReference type="InterPro" id="IPR020845">
    <property type="entry name" value="AMP-binding_CS"/>
</dbReference>
<accession>A0A1Q9D3Z8</accession>
<keyword evidence="2" id="KW-1133">Transmembrane helix</keyword>
<dbReference type="SUPFAM" id="SSF56801">
    <property type="entry name" value="Acetyl-CoA synthetase-like"/>
    <property type="match status" value="2"/>
</dbReference>
<keyword evidence="5" id="KW-1185">Reference proteome</keyword>
<dbReference type="InterPro" id="IPR036736">
    <property type="entry name" value="ACP-like_sf"/>
</dbReference>
<dbReference type="SUPFAM" id="SSF51161">
    <property type="entry name" value="Trimeric LpxA-like enzymes"/>
    <property type="match status" value="1"/>
</dbReference>
<evidence type="ECO:0000256" key="1">
    <source>
        <dbReference type="SAM" id="MobiDB-lite"/>
    </source>
</evidence>
<dbReference type="Gene3D" id="3.30.300.30">
    <property type="match status" value="1"/>
</dbReference>
<dbReference type="GO" id="GO:0043041">
    <property type="term" value="P:amino acid activation for nonribosomal peptide biosynthetic process"/>
    <property type="evidence" value="ECO:0007669"/>
    <property type="project" value="TreeGrafter"/>
</dbReference>
<dbReference type="OrthoDB" id="419669at2759"/>
<dbReference type="PROSITE" id="PS00455">
    <property type="entry name" value="AMP_BINDING"/>
    <property type="match status" value="1"/>
</dbReference>
<dbReference type="InterPro" id="IPR009081">
    <property type="entry name" value="PP-bd_ACP"/>
</dbReference>
<evidence type="ECO:0000313" key="5">
    <source>
        <dbReference type="Proteomes" id="UP000186817"/>
    </source>
</evidence>
<keyword evidence="2" id="KW-0812">Transmembrane</keyword>
<evidence type="ECO:0000256" key="2">
    <source>
        <dbReference type="SAM" id="Phobius"/>
    </source>
</evidence>
<name>A0A1Q9D3Z8_SYMMI</name>
<dbReference type="SUPFAM" id="SSF47336">
    <property type="entry name" value="ACP-like"/>
    <property type="match status" value="1"/>
</dbReference>
<dbReference type="GO" id="GO:0031177">
    <property type="term" value="F:phosphopantetheine binding"/>
    <property type="evidence" value="ECO:0007669"/>
    <property type="project" value="TreeGrafter"/>
</dbReference>
<protein>
    <submittedName>
        <fullName evidence="4">Linear gramicidin synthase subunit C</fullName>
    </submittedName>
</protein>
<feature type="transmembrane region" description="Helical" evidence="2">
    <location>
        <begin position="2390"/>
        <end position="2413"/>
    </location>
</feature>
<dbReference type="InterPro" id="IPR000873">
    <property type="entry name" value="AMP-dep_synth/lig_dom"/>
</dbReference>
<keyword evidence="2" id="KW-0472">Membrane</keyword>
<gene>
    <name evidence="4" type="primary">lgrC</name>
    <name evidence="4" type="ORF">AK812_SmicGene28632</name>
</gene>
<dbReference type="PANTHER" id="PTHR45527:SF1">
    <property type="entry name" value="FATTY ACID SYNTHASE"/>
    <property type="match status" value="1"/>
</dbReference>
<evidence type="ECO:0000259" key="3">
    <source>
        <dbReference type="PROSITE" id="PS50075"/>
    </source>
</evidence>
<dbReference type="Pfam" id="PF00501">
    <property type="entry name" value="AMP-binding"/>
    <property type="match status" value="1"/>
</dbReference>
<comment type="caution">
    <text evidence="4">The sequence shown here is derived from an EMBL/GenBank/DDBJ whole genome shotgun (WGS) entry which is preliminary data.</text>
</comment>
<feature type="transmembrane region" description="Helical" evidence="2">
    <location>
        <begin position="2073"/>
        <end position="2095"/>
    </location>
</feature>
<feature type="transmembrane region" description="Helical" evidence="2">
    <location>
        <begin position="1884"/>
        <end position="1909"/>
    </location>
</feature>
<dbReference type="PANTHER" id="PTHR45527">
    <property type="entry name" value="NONRIBOSOMAL PEPTIDE SYNTHETASE"/>
    <property type="match status" value="1"/>
</dbReference>
<dbReference type="GO" id="GO:0044550">
    <property type="term" value="P:secondary metabolite biosynthetic process"/>
    <property type="evidence" value="ECO:0007669"/>
    <property type="project" value="TreeGrafter"/>
</dbReference>
<organism evidence="4 5">
    <name type="scientific">Symbiodinium microadriaticum</name>
    <name type="common">Dinoflagellate</name>
    <name type="synonym">Zooxanthella microadriatica</name>
    <dbReference type="NCBI Taxonomy" id="2951"/>
    <lineage>
        <taxon>Eukaryota</taxon>
        <taxon>Sar</taxon>
        <taxon>Alveolata</taxon>
        <taxon>Dinophyceae</taxon>
        <taxon>Suessiales</taxon>
        <taxon>Symbiodiniaceae</taxon>
        <taxon>Symbiodinium</taxon>
    </lineage>
</organism>
<feature type="region of interest" description="Disordered" evidence="1">
    <location>
        <begin position="38"/>
        <end position="68"/>
    </location>
</feature>
<dbReference type="InterPro" id="IPR045851">
    <property type="entry name" value="AMP-bd_C_sf"/>
</dbReference>
<feature type="region of interest" description="Disordered" evidence="1">
    <location>
        <begin position="310"/>
        <end position="329"/>
    </location>
</feature>
<dbReference type="Gene3D" id="3.40.50.12780">
    <property type="entry name" value="N-terminal domain of ligase-like"/>
    <property type="match status" value="2"/>
</dbReference>
<dbReference type="InterPro" id="IPR042099">
    <property type="entry name" value="ANL_N_sf"/>
</dbReference>
<dbReference type="Gene3D" id="1.10.1200.10">
    <property type="entry name" value="ACP-like"/>
    <property type="match status" value="1"/>
</dbReference>
<feature type="domain" description="Carrier" evidence="3">
    <location>
        <begin position="1403"/>
        <end position="1479"/>
    </location>
</feature>
<dbReference type="InterPro" id="IPR011004">
    <property type="entry name" value="Trimer_LpxA-like_sf"/>
</dbReference>
<reference evidence="4 5" key="1">
    <citation type="submission" date="2016-02" db="EMBL/GenBank/DDBJ databases">
        <title>Genome analysis of coral dinoflagellate symbionts highlights evolutionary adaptations to a symbiotic lifestyle.</title>
        <authorList>
            <person name="Aranda M."/>
            <person name="Li Y."/>
            <person name="Liew Y.J."/>
            <person name="Baumgarten S."/>
            <person name="Simakov O."/>
            <person name="Wilson M."/>
            <person name="Piel J."/>
            <person name="Ashoor H."/>
            <person name="Bougouffa S."/>
            <person name="Bajic V.B."/>
            <person name="Ryu T."/>
            <person name="Ravasi T."/>
            <person name="Bayer T."/>
            <person name="Micklem G."/>
            <person name="Kim H."/>
            <person name="Bhak J."/>
            <person name="Lajeunesse T.C."/>
            <person name="Voolstra C.R."/>
        </authorList>
    </citation>
    <scope>NUCLEOTIDE SEQUENCE [LARGE SCALE GENOMIC DNA]</scope>
    <source>
        <strain evidence="4 5">CCMP2467</strain>
    </source>
</reference>
<sequence length="2552" mass="278779">MISSSTEFAIRVSPRAASTLPLYLQRWRRCSQKKAVRTGIPQLAHSGQDGPDTRLTKASRSKKRRPPSEMFAAAQLADLEAIAASLGSSMTEQAEEASSQASAPAPPGAVLGGEVLPGFVAGRARRSFGGAALEARQHFRPSPARRHFERILGGRQWAWLAESCAMAQRKPDSHFCRARGSQIENPAPSNLTWLLWISIDPRSGNIIPYPKEVSRLLEAARQRGDACVSLGSRFFDAHVELGPAPMQRTGRGSRDVRRFSLPSPTEPIRLHVAPLLRMQHTRHRWRIVEADADNAEERVASLPEEVLGSAELSESVTPPAEASPRQVAPGQAEFLEAAEKREEQNTAIEAAYRAGHEQDPRLRKRRLVRRRGVHSDELRRRLEEAVPVRTERDQDECMLCLIEFSASPQMPVVELPDCRHVFHRAQQLMDTDGRHPANVRILRRLRRLEGEMKAESAAPERLAAKNQMLTFFGNLFVQLDGSTVAPFADTPVLQHCRVARDAFGMQSDVAGAAGNSRRDVMRGILRVNIRCHGSKTIFLPVAVALHLHLHEHGFRLELAVGFGAVAAVSGLYKSDADEEMMTMMMTLLSVMVMVVRVTMARMVTSTMAVMGLEANWTNSEELCEEEEDQALARALASESGKTLPGREPLLLQLGAHLVQRRRFRAAQASANGIARGSEVRGIEAVQIYRVLSQYLQLAGCSTDRAEGVLGADIVSSLAELLGDPDALVPASSPTSERDCEGLSAVECDSIGAPPPTGWARLPLQGAAGAPPTAAELELVAGVCWLSPFGKFVVPQEARRAEEMAAAWRLMAFEDMAPTLEELALTTDIDGYSCMPGVETNLGELLTTAALEKPDGVCLETQVAQMADAVRKVLRKALLTLDLPTESDPEAPDAHKRRADEHIVTIVLPRGVQSIASVHAVMLEKCAYNAFDIGEPVEKLRTWIEVAQPPVMISSDASLRHLGIADVAAALGEFPRMVLDVEMALQNAVGNSFPHRPSHSPEDHDRLAYLIFTSGSTGKPKAVMIRHKSALNVVRIWGRYVGLHDRDRFAQVASMSWDVHVIEVYGTMAARATSVTCPDMVKKGPDMQAWLKERHITGMSVVPSHLRTMAGGGDASKRADVSRTPGGLPLLRILDVGGEALGADVVETWAPGRQLFNSYGPSEISVVCTGGYVKTGDVITIGAQLPTYQCYILDPETMEVKAEGERGVLFVGGFGLARGYLEEEEKTKAKFVELPDIGRVSRPPQKKGACNSSSKGFSTQVYNTGDLASRAVDGRIHYHGRVDWQVKVRGIRIELEALEQAITELSNVKHCEARVLDGQRLAAGLEVLLASGAAELSEAELKATAAALGRGYVLSQAKIVENDAWKFNTSGKLLRNAVPLYDASSCEEEQKKDAWDAFVKEGASELEQEIAACLAPQLGQNLDRWDCNSHFMEELGVDSGGFGRLISQMRLRPSLRQVDLQMLFDHPTARSLASALALSSMDSDSEDEEGSGLPDSDALLPGVMSHLEARPHEVCAEAGCHSVTYLQLFKLAACYQQLLHQNLKMEAVRGRCVAICLGVPERMAAVLAALREGCTFCLMDPRSSGSTIMEQLRLTKPSLLLATKADHATWMRLEGHCRLLASEAARLDSPFDLRQEEQDTKGDDNKDLALLRACQELHLDHTGRVLSCLHAGSVGGLAALLGSLHAGATFLSPSAELLQKLCVSRASILACEPNDLETLTASWSQENGHARPKQLSAVCVQELTGQLPPFHWAPSHLRLLHIGVAWATALPRMDEIDLQSAVAHRFGKINKANWALFLLGLSTKHFADRQAWSSQLIPLGMAWDWYAARDINVNFSLQEVCLLALSDALGRHKRRPLDMAQPVVVAARLVVAERLLLPLSFCVPLWISFLVLLALLFVEQFVRVGVLALLKWLLIGRYKEGDHDIYSLMYLRHWLVEHVAKGTIVGQSAHQGSSIAFLFMRNLALKALGADVSLSSVITARVVAFDLVSVGDLATVHGPRHLTAVNYGTRRMVLRRVKVEAGGYVEPLSTVHSKVVVDGRVCGVPAQPVSGPDASRLPTKDEARRFRCKASALATGYWCLLLPKAMMPFLGLIFLLCDYPFNPPERIEERTMHIEHADALPPKLFSMFRWVPLIAFGAPCLQVAAPSVQTTSLQAEVSMLNTIGQLAGTALLCRLLPKVKPPCTYSLLSLRAQIAALKMSMVLQASEMLADASIVPAFIRLCGATFGHGCAMGLQVTLPETLVVGNRCFFATGNILTSVDVDRGEFKVPCVTYMSDHTFLGNHNHLPQGLPEGSFCGVGTWLPERPTEPHYSYFGNPAMKFKRLSSQAAGKTNQGPEPASCLARFWHHFSTSVLDVFLYRGVQGMVTGAAFVVSRTSVPDITSVWQVLEVLAIYLLFSLGSWFIFSVLLGNILFNGKAPRSNEPWLDQLGHRIELTANASLSNMVAMCDAGDGSTLRPGSLTWKGSNLVPGGTYEGAKLCMLCRDRLCFNAVQLQETRSKERAMLHAGEWLPGENNLVKLSEKKFCPKCAEKPSSNWTVALYSLAACEVRAAA</sequence>
<evidence type="ECO:0000313" key="4">
    <source>
        <dbReference type="EMBL" id="OLP89874.1"/>
    </source>
</evidence>
<dbReference type="PROSITE" id="PS50075">
    <property type="entry name" value="CARRIER"/>
    <property type="match status" value="1"/>
</dbReference>
<dbReference type="Proteomes" id="UP000186817">
    <property type="component" value="Unassembled WGS sequence"/>
</dbReference>
<proteinExistence type="predicted"/>
<dbReference type="EMBL" id="LSRX01000739">
    <property type="protein sequence ID" value="OLP89874.1"/>
    <property type="molecule type" value="Genomic_DNA"/>
</dbReference>
<dbReference type="GO" id="GO:0005737">
    <property type="term" value="C:cytoplasm"/>
    <property type="evidence" value="ECO:0007669"/>
    <property type="project" value="TreeGrafter"/>
</dbReference>
<feature type="region of interest" description="Disordered" evidence="1">
    <location>
        <begin position="88"/>
        <end position="108"/>
    </location>
</feature>